<gene>
    <name evidence="4" type="ORF">FF011L_13920</name>
</gene>
<dbReference type="AlphaFoldDB" id="A0A517MCP7"/>
<dbReference type="OrthoDB" id="260625at2"/>
<dbReference type="SUPFAM" id="SSF48403">
    <property type="entry name" value="Ankyrin repeat"/>
    <property type="match status" value="1"/>
</dbReference>
<keyword evidence="5" id="KW-1185">Reference proteome</keyword>
<sequence length="139" mass="15141">MLPHSELATALETGDLVQAKELLAAHPEMLNSVEWTPPPLHCAVLADQLEIAEQLLEMGADIELRDPDRGTTPLRYAVVYCNLPMIEMLMEKGANVGPIEEEGTTALELALAGADGAFEEYDDLPAKGEFLKVVELLSR</sequence>
<dbReference type="Gene3D" id="1.25.40.20">
    <property type="entry name" value="Ankyrin repeat-containing domain"/>
    <property type="match status" value="1"/>
</dbReference>
<proteinExistence type="predicted"/>
<accession>A0A517MCP7</accession>
<dbReference type="PROSITE" id="PS50297">
    <property type="entry name" value="ANK_REP_REGION"/>
    <property type="match status" value="2"/>
</dbReference>
<dbReference type="Pfam" id="PF13637">
    <property type="entry name" value="Ank_4"/>
    <property type="match status" value="1"/>
</dbReference>
<evidence type="ECO:0000256" key="1">
    <source>
        <dbReference type="ARBA" id="ARBA00022737"/>
    </source>
</evidence>
<keyword evidence="2 3" id="KW-0040">ANK repeat</keyword>
<name>A0A517MCP7_9BACT</name>
<keyword evidence="1" id="KW-0677">Repeat</keyword>
<organism evidence="4 5">
    <name type="scientific">Roseimaritima multifibrata</name>
    <dbReference type="NCBI Taxonomy" id="1930274"/>
    <lineage>
        <taxon>Bacteria</taxon>
        <taxon>Pseudomonadati</taxon>
        <taxon>Planctomycetota</taxon>
        <taxon>Planctomycetia</taxon>
        <taxon>Pirellulales</taxon>
        <taxon>Pirellulaceae</taxon>
        <taxon>Roseimaritima</taxon>
    </lineage>
</organism>
<dbReference type="KEGG" id="rml:FF011L_13920"/>
<evidence type="ECO:0000313" key="5">
    <source>
        <dbReference type="Proteomes" id="UP000320672"/>
    </source>
</evidence>
<reference evidence="4 5" key="1">
    <citation type="submission" date="2019-02" db="EMBL/GenBank/DDBJ databases">
        <title>Deep-cultivation of Planctomycetes and their phenomic and genomic characterization uncovers novel biology.</title>
        <authorList>
            <person name="Wiegand S."/>
            <person name="Jogler M."/>
            <person name="Boedeker C."/>
            <person name="Pinto D."/>
            <person name="Vollmers J."/>
            <person name="Rivas-Marin E."/>
            <person name="Kohn T."/>
            <person name="Peeters S.H."/>
            <person name="Heuer A."/>
            <person name="Rast P."/>
            <person name="Oberbeckmann S."/>
            <person name="Bunk B."/>
            <person name="Jeske O."/>
            <person name="Meyerdierks A."/>
            <person name="Storesund J.E."/>
            <person name="Kallscheuer N."/>
            <person name="Luecker S."/>
            <person name="Lage O.M."/>
            <person name="Pohl T."/>
            <person name="Merkel B.J."/>
            <person name="Hornburger P."/>
            <person name="Mueller R.-W."/>
            <person name="Bruemmer F."/>
            <person name="Labrenz M."/>
            <person name="Spormann A.M."/>
            <person name="Op den Camp H."/>
            <person name="Overmann J."/>
            <person name="Amann R."/>
            <person name="Jetten M.S.M."/>
            <person name="Mascher T."/>
            <person name="Medema M.H."/>
            <person name="Devos D.P."/>
            <person name="Kaster A.-K."/>
            <person name="Ovreas L."/>
            <person name="Rohde M."/>
            <person name="Galperin M.Y."/>
            <person name="Jogler C."/>
        </authorList>
    </citation>
    <scope>NUCLEOTIDE SEQUENCE [LARGE SCALE GENOMIC DNA]</scope>
    <source>
        <strain evidence="4 5">FF011L</strain>
    </source>
</reference>
<dbReference type="SMART" id="SM00248">
    <property type="entry name" value="ANK"/>
    <property type="match status" value="2"/>
</dbReference>
<dbReference type="RefSeq" id="WP_145350870.1">
    <property type="nucleotide sequence ID" value="NZ_CP036262.1"/>
</dbReference>
<feature type="repeat" description="ANK" evidence="3">
    <location>
        <begin position="39"/>
        <end position="67"/>
    </location>
</feature>
<evidence type="ECO:0000256" key="3">
    <source>
        <dbReference type="PROSITE-ProRule" id="PRU00023"/>
    </source>
</evidence>
<feature type="repeat" description="ANK" evidence="3">
    <location>
        <begin position="69"/>
        <end position="101"/>
    </location>
</feature>
<dbReference type="PROSITE" id="PS50088">
    <property type="entry name" value="ANK_REPEAT"/>
    <property type="match status" value="2"/>
</dbReference>
<dbReference type="EMBL" id="CP036262">
    <property type="protein sequence ID" value="QDS92645.1"/>
    <property type="molecule type" value="Genomic_DNA"/>
</dbReference>
<evidence type="ECO:0000256" key="2">
    <source>
        <dbReference type="ARBA" id="ARBA00023043"/>
    </source>
</evidence>
<protein>
    <submittedName>
        <fullName evidence="4">Ankyrin repeats (3 copies)</fullName>
    </submittedName>
</protein>
<dbReference type="InterPro" id="IPR002110">
    <property type="entry name" value="Ankyrin_rpt"/>
</dbReference>
<evidence type="ECO:0000313" key="4">
    <source>
        <dbReference type="EMBL" id="QDS92645.1"/>
    </source>
</evidence>
<dbReference type="PANTHER" id="PTHR24171">
    <property type="entry name" value="ANKYRIN REPEAT DOMAIN-CONTAINING PROTEIN 39-RELATED"/>
    <property type="match status" value="1"/>
</dbReference>
<dbReference type="Proteomes" id="UP000320672">
    <property type="component" value="Chromosome"/>
</dbReference>
<dbReference type="InterPro" id="IPR036770">
    <property type="entry name" value="Ankyrin_rpt-contain_sf"/>
</dbReference>